<dbReference type="InterPro" id="IPR001155">
    <property type="entry name" value="OxRdtase_FMN_N"/>
</dbReference>
<dbReference type="AlphaFoldDB" id="A0A6P0UNI9"/>
<dbReference type="CDD" id="cd02933">
    <property type="entry name" value="OYE_like_FMN"/>
    <property type="match status" value="1"/>
</dbReference>
<accession>A0A6P0UNI9</accession>
<dbReference type="Proteomes" id="UP000468581">
    <property type="component" value="Unassembled WGS sequence"/>
</dbReference>
<evidence type="ECO:0000313" key="5">
    <source>
        <dbReference type="EMBL" id="NER14864.1"/>
    </source>
</evidence>
<protein>
    <submittedName>
        <fullName evidence="5">Alkene reductase</fullName>
    </submittedName>
</protein>
<feature type="domain" description="NADH:flavin oxidoreductase/NADH oxidase N-terminal" evidence="4">
    <location>
        <begin position="2"/>
        <end position="335"/>
    </location>
</feature>
<reference evidence="5 6" key="1">
    <citation type="submission" date="2020-01" db="EMBL/GenBank/DDBJ databases">
        <title>Leptobacterium flavescens.</title>
        <authorList>
            <person name="Wang G."/>
        </authorList>
    </citation>
    <scope>NUCLEOTIDE SEQUENCE [LARGE SCALE GENOMIC DNA]</scope>
    <source>
        <strain evidence="5 6">KCTC 22160</strain>
    </source>
</reference>
<dbReference type="GO" id="GO:0016628">
    <property type="term" value="F:oxidoreductase activity, acting on the CH-CH group of donors, NAD or NADP as acceptor"/>
    <property type="evidence" value="ECO:0007669"/>
    <property type="project" value="UniProtKB-ARBA"/>
</dbReference>
<evidence type="ECO:0000313" key="6">
    <source>
        <dbReference type="Proteomes" id="UP000468581"/>
    </source>
</evidence>
<dbReference type="GO" id="GO:0005829">
    <property type="term" value="C:cytosol"/>
    <property type="evidence" value="ECO:0007669"/>
    <property type="project" value="UniProtKB-ARBA"/>
</dbReference>
<evidence type="ECO:0000256" key="3">
    <source>
        <dbReference type="ARBA" id="ARBA00023002"/>
    </source>
</evidence>
<gene>
    <name evidence="5" type="ORF">GWK08_15515</name>
</gene>
<organism evidence="5 6">
    <name type="scientific">Leptobacterium flavescens</name>
    <dbReference type="NCBI Taxonomy" id="472055"/>
    <lineage>
        <taxon>Bacteria</taxon>
        <taxon>Pseudomonadati</taxon>
        <taxon>Bacteroidota</taxon>
        <taxon>Flavobacteriia</taxon>
        <taxon>Flavobacteriales</taxon>
        <taxon>Flavobacteriaceae</taxon>
        <taxon>Leptobacterium</taxon>
    </lineage>
</organism>
<evidence type="ECO:0000256" key="1">
    <source>
        <dbReference type="ARBA" id="ARBA00001917"/>
    </source>
</evidence>
<dbReference type="Gene3D" id="3.20.20.70">
    <property type="entry name" value="Aldolase class I"/>
    <property type="match status" value="1"/>
</dbReference>
<evidence type="ECO:0000259" key="4">
    <source>
        <dbReference type="Pfam" id="PF00724"/>
    </source>
</evidence>
<keyword evidence="6" id="KW-1185">Reference proteome</keyword>
<dbReference type="EMBL" id="JAABOO010000003">
    <property type="protein sequence ID" value="NER14864.1"/>
    <property type="molecule type" value="Genomic_DNA"/>
</dbReference>
<comment type="caution">
    <text evidence="5">The sequence shown here is derived from an EMBL/GenBank/DDBJ whole genome shotgun (WGS) entry which is preliminary data.</text>
</comment>
<dbReference type="Pfam" id="PF00724">
    <property type="entry name" value="Oxidored_FMN"/>
    <property type="match status" value="1"/>
</dbReference>
<sequence length="357" mass="38997">MKLFSTHKLGNIELKNRIVMAPMTRARANGNIPNDMMATYYAKRADAGLIITEGTAPSPNGLGYARIPGIYSQSQINGWKKITKTVHNNGGKIFMQIMHTGRVSHPLNMEEGARILAPSAIALSGEMYTDQEGLKPYPTPEAMSIEEIKQAQAEFVEAARNAIEAGFDGVEIHAANGYLANQFLNPASNQRNDIYGGSAENRNRFVIELAEQVANAIGADKTGVRLSPYGVFNDMEIYEGIDEAFISLARELDKLKLVYLHLVDLSAQGAPEVPQSIKDSIRSAFKGNVIINGGLNKDTAEATLNEEKGELVAFGVPFISNPDLVYKIENDLELNAPDPDTFFTPGIEGYLDYPTLN</sequence>
<dbReference type="InterPro" id="IPR013785">
    <property type="entry name" value="Aldolase_TIM"/>
</dbReference>
<dbReference type="SUPFAM" id="SSF51395">
    <property type="entry name" value="FMN-linked oxidoreductases"/>
    <property type="match status" value="1"/>
</dbReference>
<dbReference type="PANTHER" id="PTHR22893:SF91">
    <property type="entry name" value="NADPH DEHYDROGENASE 2-RELATED"/>
    <property type="match status" value="1"/>
</dbReference>
<dbReference type="InterPro" id="IPR045247">
    <property type="entry name" value="Oye-like"/>
</dbReference>
<dbReference type="GO" id="GO:0010181">
    <property type="term" value="F:FMN binding"/>
    <property type="evidence" value="ECO:0007669"/>
    <property type="project" value="InterPro"/>
</dbReference>
<dbReference type="PANTHER" id="PTHR22893">
    <property type="entry name" value="NADH OXIDOREDUCTASE-RELATED"/>
    <property type="match status" value="1"/>
</dbReference>
<evidence type="ECO:0000256" key="2">
    <source>
        <dbReference type="ARBA" id="ARBA00005979"/>
    </source>
</evidence>
<keyword evidence="3" id="KW-0560">Oxidoreductase</keyword>
<name>A0A6P0UNI9_9FLAO</name>
<dbReference type="FunFam" id="3.20.20.70:FF:000059">
    <property type="entry name" value="N-ethylmaleimide reductase, FMN-linked"/>
    <property type="match status" value="1"/>
</dbReference>
<comment type="similarity">
    <text evidence="2">Belongs to the NADH:flavin oxidoreductase/NADH oxidase family.</text>
</comment>
<comment type="cofactor">
    <cofactor evidence="1">
        <name>FMN</name>
        <dbReference type="ChEBI" id="CHEBI:58210"/>
    </cofactor>
</comment>
<proteinExistence type="inferred from homology"/>